<feature type="compositionally biased region" description="Basic and acidic residues" evidence="1">
    <location>
        <begin position="154"/>
        <end position="173"/>
    </location>
</feature>
<feature type="region of interest" description="Disordered" evidence="1">
    <location>
        <begin position="64"/>
        <end position="132"/>
    </location>
</feature>
<sequence length="173" mass="19041">MDKSRDDTKRRTKAGVAISRPWGVYWNLEKAAQRCGLAAWLADMGLGNDVAWDAYNDLKVTRQGNDEVDQFSEELGRGDGKRSKRTQEDGGRVKAKTTLEAVNRPRRKRKPDRARNEALVVGVEGREEQEAQSRAAACGACRGETGPNKACLLRAEEQEPSHAGEDRDSVGSG</sequence>
<evidence type="ECO:0000313" key="2">
    <source>
        <dbReference type="EMBL" id="PMB67248.1"/>
    </source>
</evidence>
<gene>
    <name evidence="2" type="ORF">BM221_006911</name>
</gene>
<organism evidence="2 3">
    <name type="scientific">Beauveria bassiana</name>
    <name type="common">White muscardine disease fungus</name>
    <name type="synonym">Tritirachium shiotae</name>
    <dbReference type="NCBI Taxonomy" id="176275"/>
    <lineage>
        <taxon>Eukaryota</taxon>
        <taxon>Fungi</taxon>
        <taxon>Dikarya</taxon>
        <taxon>Ascomycota</taxon>
        <taxon>Pezizomycotina</taxon>
        <taxon>Sordariomycetes</taxon>
        <taxon>Hypocreomycetidae</taxon>
        <taxon>Hypocreales</taxon>
        <taxon>Cordycipitaceae</taxon>
        <taxon>Beauveria</taxon>
    </lineage>
</organism>
<protein>
    <submittedName>
        <fullName evidence="2">Uncharacterized protein</fullName>
    </submittedName>
</protein>
<dbReference type="EMBL" id="MRVG01000007">
    <property type="protein sequence ID" value="PMB67248.1"/>
    <property type="molecule type" value="Genomic_DNA"/>
</dbReference>
<reference evidence="2 3" key="1">
    <citation type="journal article" date="2016" name="Appl. Microbiol. Biotechnol.">
        <title>Characterization of T-DNA insertion mutants with decreased virulence in the entomopathogenic fungus Beauveria bassiana JEF-007.</title>
        <authorList>
            <person name="Kim S."/>
            <person name="Lee S.J."/>
            <person name="Nai Y.S."/>
            <person name="Yu J.S."/>
            <person name="Lee M.R."/>
            <person name="Yang Y.T."/>
            <person name="Kim J.S."/>
        </authorList>
    </citation>
    <scope>NUCLEOTIDE SEQUENCE [LARGE SCALE GENOMIC DNA]</scope>
    <source>
        <strain evidence="2 3">JEF-007</strain>
    </source>
</reference>
<name>A0A2N6NIZ1_BEABA</name>
<dbReference type="Proteomes" id="UP000235728">
    <property type="component" value="Unassembled WGS sequence"/>
</dbReference>
<feature type="region of interest" description="Disordered" evidence="1">
    <location>
        <begin position="152"/>
        <end position="173"/>
    </location>
</feature>
<evidence type="ECO:0000256" key="1">
    <source>
        <dbReference type="SAM" id="MobiDB-lite"/>
    </source>
</evidence>
<comment type="caution">
    <text evidence="2">The sequence shown here is derived from an EMBL/GenBank/DDBJ whole genome shotgun (WGS) entry which is preliminary data.</text>
</comment>
<proteinExistence type="predicted"/>
<dbReference type="AlphaFoldDB" id="A0A2N6NIZ1"/>
<evidence type="ECO:0000313" key="3">
    <source>
        <dbReference type="Proteomes" id="UP000235728"/>
    </source>
</evidence>
<accession>A0A2N6NIZ1</accession>
<feature type="compositionally biased region" description="Basic and acidic residues" evidence="1">
    <location>
        <begin position="74"/>
        <end position="92"/>
    </location>
</feature>